<dbReference type="Proteomes" id="UP000006727">
    <property type="component" value="Chromosome 13"/>
</dbReference>
<protein>
    <submittedName>
        <fullName evidence="1 2">Uncharacterized protein</fullName>
    </submittedName>
</protein>
<gene>
    <name evidence="1" type="ORF">PHYPA_017795</name>
</gene>
<proteinExistence type="predicted"/>
<evidence type="ECO:0000313" key="3">
    <source>
        <dbReference type="Proteomes" id="UP000006727"/>
    </source>
</evidence>
<keyword evidence="3" id="KW-1185">Reference proteome</keyword>
<evidence type="ECO:0000313" key="1">
    <source>
        <dbReference type="EMBL" id="PNR42963.1"/>
    </source>
</evidence>
<dbReference type="InParanoid" id="A0A2K1JN50"/>
<sequence>MPFILNSFGVDLNLHVAPILNLYWTSFEGRIYKNMVCYRAHSFDLSLFK</sequence>
<organism evidence="1">
    <name type="scientific">Physcomitrium patens</name>
    <name type="common">Spreading-leaved earth moss</name>
    <name type="synonym">Physcomitrella patens</name>
    <dbReference type="NCBI Taxonomy" id="3218"/>
    <lineage>
        <taxon>Eukaryota</taxon>
        <taxon>Viridiplantae</taxon>
        <taxon>Streptophyta</taxon>
        <taxon>Embryophyta</taxon>
        <taxon>Bryophyta</taxon>
        <taxon>Bryophytina</taxon>
        <taxon>Bryopsida</taxon>
        <taxon>Funariidae</taxon>
        <taxon>Funariales</taxon>
        <taxon>Funariaceae</taxon>
        <taxon>Physcomitrium</taxon>
    </lineage>
</organism>
<reference evidence="1 3" key="1">
    <citation type="journal article" date="2008" name="Science">
        <title>The Physcomitrella genome reveals evolutionary insights into the conquest of land by plants.</title>
        <authorList>
            <person name="Rensing S."/>
            <person name="Lang D."/>
            <person name="Zimmer A."/>
            <person name="Terry A."/>
            <person name="Salamov A."/>
            <person name="Shapiro H."/>
            <person name="Nishiyama T."/>
            <person name="Perroud P.-F."/>
            <person name="Lindquist E."/>
            <person name="Kamisugi Y."/>
            <person name="Tanahashi T."/>
            <person name="Sakakibara K."/>
            <person name="Fujita T."/>
            <person name="Oishi K."/>
            <person name="Shin-I T."/>
            <person name="Kuroki Y."/>
            <person name="Toyoda A."/>
            <person name="Suzuki Y."/>
            <person name="Hashimoto A."/>
            <person name="Yamaguchi K."/>
            <person name="Sugano A."/>
            <person name="Kohara Y."/>
            <person name="Fujiyama A."/>
            <person name="Anterola A."/>
            <person name="Aoki S."/>
            <person name="Ashton N."/>
            <person name="Barbazuk W.B."/>
            <person name="Barker E."/>
            <person name="Bennetzen J."/>
            <person name="Bezanilla M."/>
            <person name="Blankenship R."/>
            <person name="Cho S.H."/>
            <person name="Dutcher S."/>
            <person name="Estelle M."/>
            <person name="Fawcett J.A."/>
            <person name="Gundlach H."/>
            <person name="Hanada K."/>
            <person name="Heyl A."/>
            <person name="Hicks K.A."/>
            <person name="Hugh J."/>
            <person name="Lohr M."/>
            <person name="Mayer K."/>
            <person name="Melkozernov A."/>
            <person name="Murata T."/>
            <person name="Nelson D."/>
            <person name="Pils B."/>
            <person name="Prigge M."/>
            <person name="Reiss B."/>
            <person name="Renner T."/>
            <person name="Rombauts S."/>
            <person name="Rushton P."/>
            <person name="Sanderfoot A."/>
            <person name="Schween G."/>
            <person name="Shiu S.-H."/>
            <person name="Stueber K."/>
            <person name="Theodoulou F.L."/>
            <person name="Tu H."/>
            <person name="Van de Peer Y."/>
            <person name="Verrier P.J."/>
            <person name="Waters E."/>
            <person name="Wood A."/>
            <person name="Yang L."/>
            <person name="Cove D."/>
            <person name="Cuming A."/>
            <person name="Hasebe M."/>
            <person name="Lucas S."/>
            <person name="Mishler D.B."/>
            <person name="Reski R."/>
            <person name="Grigoriev I."/>
            <person name="Quatrano R.S."/>
            <person name="Boore J.L."/>
        </authorList>
    </citation>
    <scope>NUCLEOTIDE SEQUENCE [LARGE SCALE GENOMIC DNA]</scope>
    <source>
        <strain evidence="2 3">cv. Gransden 2004</strain>
    </source>
</reference>
<dbReference type="AlphaFoldDB" id="A0A2K1JN50"/>
<evidence type="ECO:0000313" key="2">
    <source>
        <dbReference type="EnsemblPlants" id="Pp3c13_24360V3.1"/>
    </source>
</evidence>
<dbReference type="PaxDb" id="3218-PP1S37_330V6.1"/>
<accession>A0A2K1JN50</accession>
<dbReference type="EMBL" id="ABEU02000013">
    <property type="protein sequence ID" value="PNR42963.1"/>
    <property type="molecule type" value="Genomic_DNA"/>
</dbReference>
<name>A0A2K1JN50_PHYPA</name>
<dbReference type="EnsemblPlants" id="Pp3c13_24360V3.1">
    <property type="protein sequence ID" value="Pp3c13_24360V3.1"/>
    <property type="gene ID" value="Pp3c13_24360"/>
</dbReference>
<reference evidence="1 3" key="2">
    <citation type="journal article" date="2018" name="Plant J.">
        <title>The Physcomitrella patens chromosome-scale assembly reveals moss genome structure and evolution.</title>
        <authorList>
            <person name="Lang D."/>
            <person name="Ullrich K.K."/>
            <person name="Murat F."/>
            <person name="Fuchs J."/>
            <person name="Jenkins J."/>
            <person name="Haas F.B."/>
            <person name="Piednoel M."/>
            <person name="Gundlach H."/>
            <person name="Van Bel M."/>
            <person name="Meyberg R."/>
            <person name="Vives C."/>
            <person name="Morata J."/>
            <person name="Symeonidi A."/>
            <person name="Hiss M."/>
            <person name="Muchero W."/>
            <person name="Kamisugi Y."/>
            <person name="Saleh O."/>
            <person name="Blanc G."/>
            <person name="Decker E.L."/>
            <person name="van Gessel N."/>
            <person name="Grimwood J."/>
            <person name="Hayes R.D."/>
            <person name="Graham S.W."/>
            <person name="Gunter L.E."/>
            <person name="McDaniel S.F."/>
            <person name="Hoernstein S.N.W."/>
            <person name="Larsson A."/>
            <person name="Li F.W."/>
            <person name="Perroud P.F."/>
            <person name="Phillips J."/>
            <person name="Ranjan P."/>
            <person name="Rokshar D.S."/>
            <person name="Rothfels C.J."/>
            <person name="Schneider L."/>
            <person name="Shu S."/>
            <person name="Stevenson D.W."/>
            <person name="Thummler F."/>
            <person name="Tillich M."/>
            <person name="Villarreal Aguilar J.C."/>
            <person name="Widiez T."/>
            <person name="Wong G.K."/>
            <person name="Wymore A."/>
            <person name="Zhang Y."/>
            <person name="Zimmer A.D."/>
            <person name="Quatrano R.S."/>
            <person name="Mayer K.F.X."/>
            <person name="Goodstein D."/>
            <person name="Casacuberta J.M."/>
            <person name="Vandepoele K."/>
            <person name="Reski R."/>
            <person name="Cuming A.C."/>
            <person name="Tuskan G.A."/>
            <person name="Maumus F."/>
            <person name="Salse J."/>
            <person name="Schmutz J."/>
            <person name="Rensing S.A."/>
        </authorList>
    </citation>
    <scope>NUCLEOTIDE SEQUENCE [LARGE SCALE GENOMIC DNA]</scope>
    <source>
        <strain evidence="2 3">cv. Gransden 2004</strain>
    </source>
</reference>
<dbReference type="Gramene" id="Pp3c13_24360V3.1">
    <property type="protein sequence ID" value="Pp3c13_24360V3.1"/>
    <property type="gene ID" value="Pp3c13_24360"/>
</dbReference>
<reference evidence="2" key="3">
    <citation type="submission" date="2020-12" db="UniProtKB">
        <authorList>
            <consortium name="EnsemblPlants"/>
        </authorList>
    </citation>
    <scope>IDENTIFICATION</scope>
</reference>